<comment type="subunit">
    <text evidence="4">Homohexamer; trimer of dimers.</text>
</comment>
<evidence type="ECO:0000313" key="6">
    <source>
        <dbReference type="EMBL" id="TCO32088.1"/>
    </source>
</evidence>
<dbReference type="NCBIfam" id="NF002367">
    <property type="entry name" value="PRK01346.1-4"/>
    <property type="match status" value="1"/>
</dbReference>
<dbReference type="PROSITE" id="PS51186">
    <property type="entry name" value="GNAT"/>
    <property type="match status" value="1"/>
</dbReference>
<dbReference type="Pfam" id="PF13527">
    <property type="entry name" value="Acetyltransf_9"/>
    <property type="match status" value="1"/>
</dbReference>
<evidence type="ECO:0000259" key="5">
    <source>
        <dbReference type="PROSITE" id="PS51186"/>
    </source>
</evidence>
<dbReference type="Gene3D" id="3.30.1050.10">
    <property type="entry name" value="SCP2 sterol-binding domain"/>
    <property type="match status" value="1"/>
</dbReference>
<dbReference type="InterPro" id="IPR000182">
    <property type="entry name" value="GNAT_dom"/>
</dbReference>
<protein>
    <submittedName>
        <fullName evidence="6">Acetyltransferase</fullName>
    </submittedName>
</protein>
<dbReference type="SUPFAM" id="SSF55718">
    <property type="entry name" value="SCP-like"/>
    <property type="match status" value="1"/>
</dbReference>
<sequence>MTIEIGRFEGEWTELLGLLNLSFAAPWSDVQLELERDVWEKERSIVATDGKELVGHTSAFSLRMTAPGAEVPVAGVTLVGVSPTHRRRGILRDLMRKQLTEVYESGVEPVAALTASEPVIYGRFGYGLASDHQHVTIERKSRELRKVAGVEDVRVRFADPAESLERCTEFHNAEAVTRPGMIQHSTEAWRQYVIGENVVTDTQGASPLRCVLAERDGELAGYAYYRSRRTDKGFIDVSRVHSNDLAAHVALWQFLLDPDLLRETTYEGLPSDDPLLSLLLDPRAARARTSDGVWVRPADVGRALAARTYATDIDVVVGIEDDFLPWNTGSWQLAGGPGGATCEKTDRQPDLVLGVRELGAVYLGKPSLGLLHAAGLVEERTPGAVAAMSRAFLGDRVPWLDTGF</sequence>
<feature type="domain" description="N-acetyltransferase" evidence="5">
    <location>
        <begin position="3"/>
        <end position="143"/>
    </location>
</feature>
<feature type="binding site" evidence="4">
    <location>
        <begin position="87"/>
        <end position="92"/>
    </location>
    <ligand>
        <name>acetyl-CoA</name>
        <dbReference type="ChEBI" id="CHEBI:57288"/>
    </ligand>
</feature>
<organism evidence="6 7">
    <name type="scientific">Kribbella orskensis</name>
    <dbReference type="NCBI Taxonomy" id="2512216"/>
    <lineage>
        <taxon>Bacteria</taxon>
        <taxon>Bacillati</taxon>
        <taxon>Actinomycetota</taxon>
        <taxon>Actinomycetes</taxon>
        <taxon>Propionibacteriales</taxon>
        <taxon>Kribbellaceae</taxon>
        <taxon>Kribbella</taxon>
    </lineage>
</organism>
<gene>
    <name evidence="6" type="ORF">EV644_101731</name>
</gene>
<dbReference type="InterPro" id="IPR051554">
    <property type="entry name" value="Acetyltransferase_Eis"/>
</dbReference>
<evidence type="ECO:0000256" key="4">
    <source>
        <dbReference type="HAMAP-Rule" id="MF_01812"/>
    </source>
</evidence>
<feature type="binding site" evidence="4">
    <location>
        <begin position="79"/>
        <end position="81"/>
    </location>
    <ligand>
        <name>acetyl-CoA</name>
        <dbReference type="ChEBI" id="CHEBI:57288"/>
    </ligand>
</feature>
<dbReference type="InterPro" id="IPR041380">
    <property type="entry name" value="Acetyltransf_17"/>
</dbReference>
<proteinExistence type="inferred from homology"/>
<dbReference type="Gene3D" id="3.40.630.30">
    <property type="match status" value="2"/>
</dbReference>
<dbReference type="HAMAP" id="MF_01812">
    <property type="entry name" value="Eis"/>
    <property type="match status" value="1"/>
</dbReference>
<dbReference type="PANTHER" id="PTHR37817:SF1">
    <property type="entry name" value="N-ACETYLTRANSFERASE EIS"/>
    <property type="match status" value="1"/>
</dbReference>
<dbReference type="InterPro" id="IPR036527">
    <property type="entry name" value="SCP2_sterol-bd_dom_sf"/>
</dbReference>
<dbReference type="InterPro" id="IPR022902">
    <property type="entry name" value="NAcTrfase_Eis"/>
</dbReference>
<dbReference type="Pfam" id="PF13530">
    <property type="entry name" value="SCP2_2"/>
    <property type="match status" value="1"/>
</dbReference>
<dbReference type="Pfam" id="PF17668">
    <property type="entry name" value="Acetyltransf_17"/>
    <property type="match status" value="1"/>
</dbReference>
<evidence type="ECO:0000256" key="3">
    <source>
        <dbReference type="ARBA" id="ARBA00023315"/>
    </source>
</evidence>
<reference evidence="6 7" key="1">
    <citation type="journal article" date="2015" name="Stand. Genomic Sci.">
        <title>Genomic Encyclopedia of Bacterial and Archaeal Type Strains, Phase III: the genomes of soil and plant-associated and newly described type strains.</title>
        <authorList>
            <person name="Whitman W.B."/>
            <person name="Woyke T."/>
            <person name="Klenk H.P."/>
            <person name="Zhou Y."/>
            <person name="Lilburn T.G."/>
            <person name="Beck B.J."/>
            <person name="De Vos P."/>
            <person name="Vandamme P."/>
            <person name="Eisen J.A."/>
            <person name="Garrity G."/>
            <person name="Hugenholtz P."/>
            <person name="Kyrpides N.C."/>
        </authorList>
    </citation>
    <scope>NUCLEOTIDE SEQUENCE [LARGE SCALE GENOMIC DNA]</scope>
    <source>
        <strain evidence="6 7">VKM Ac-2538</strain>
    </source>
</reference>
<dbReference type="PANTHER" id="PTHR37817">
    <property type="entry name" value="N-ACETYLTRANSFERASE EIS"/>
    <property type="match status" value="1"/>
</dbReference>
<dbReference type="CDD" id="cd04301">
    <property type="entry name" value="NAT_SF"/>
    <property type="match status" value="1"/>
</dbReference>
<dbReference type="Proteomes" id="UP000295818">
    <property type="component" value="Unassembled WGS sequence"/>
</dbReference>
<feature type="active site" description="Proton donor" evidence="4">
    <location>
        <position position="121"/>
    </location>
</feature>
<evidence type="ECO:0000313" key="7">
    <source>
        <dbReference type="Proteomes" id="UP000295818"/>
    </source>
</evidence>
<keyword evidence="3 4" id="KW-0012">Acyltransferase</keyword>
<dbReference type="RefSeq" id="WP_132186971.1">
    <property type="nucleotide sequence ID" value="NZ_SLWM01000001.1"/>
</dbReference>
<dbReference type="InterPro" id="IPR025559">
    <property type="entry name" value="Eis_dom"/>
</dbReference>
<comment type="similarity">
    <text evidence="1 4">Belongs to the acetyltransferase Eis family.</text>
</comment>
<keyword evidence="2 4" id="KW-0808">Transferase</keyword>
<dbReference type="EMBL" id="SLWM01000001">
    <property type="protein sequence ID" value="TCO32088.1"/>
    <property type="molecule type" value="Genomic_DNA"/>
</dbReference>
<feature type="active site" description="Proton acceptor; via carboxylate" evidence="4">
    <location>
        <position position="404"/>
    </location>
</feature>
<name>A0ABY2BZ90_9ACTN</name>
<feature type="binding site" evidence="4">
    <location>
        <begin position="116"/>
        <end position="117"/>
    </location>
    <ligand>
        <name>acetyl-CoA</name>
        <dbReference type="ChEBI" id="CHEBI:57288"/>
    </ligand>
</feature>
<evidence type="ECO:0000256" key="2">
    <source>
        <dbReference type="ARBA" id="ARBA00022679"/>
    </source>
</evidence>
<evidence type="ECO:0000256" key="1">
    <source>
        <dbReference type="ARBA" id="ARBA00009213"/>
    </source>
</evidence>
<comment type="caution">
    <text evidence="6">The sequence shown here is derived from an EMBL/GenBank/DDBJ whole genome shotgun (WGS) entry which is preliminary data.</text>
</comment>
<accession>A0ABY2BZ90</accession>
<dbReference type="SUPFAM" id="SSF55729">
    <property type="entry name" value="Acyl-CoA N-acyltransferases (Nat)"/>
    <property type="match status" value="1"/>
</dbReference>
<dbReference type="InterPro" id="IPR016181">
    <property type="entry name" value="Acyl_CoA_acyltransferase"/>
</dbReference>
<keyword evidence="7" id="KW-1185">Reference proteome</keyword>